<dbReference type="EMBL" id="JAUSUA010000005">
    <property type="protein sequence ID" value="MDQ0208339.1"/>
    <property type="molecule type" value="Genomic_DNA"/>
</dbReference>
<name>A0ABT9YKD9_9BACI</name>
<keyword evidence="2" id="KW-0812">Transmembrane</keyword>
<feature type="region of interest" description="Disordered" evidence="1">
    <location>
        <begin position="252"/>
        <end position="312"/>
    </location>
</feature>
<organism evidence="3 4">
    <name type="scientific">Alkalicoccobacillus murimartini</name>
    <dbReference type="NCBI Taxonomy" id="171685"/>
    <lineage>
        <taxon>Bacteria</taxon>
        <taxon>Bacillati</taxon>
        <taxon>Bacillota</taxon>
        <taxon>Bacilli</taxon>
        <taxon>Bacillales</taxon>
        <taxon>Bacillaceae</taxon>
        <taxon>Alkalicoccobacillus</taxon>
    </lineage>
</organism>
<feature type="compositionally biased region" description="Low complexity" evidence="1">
    <location>
        <begin position="299"/>
        <end position="312"/>
    </location>
</feature>
<keyword evidence="2" id="KW-0472">Membrane</keyword>
<comment type="caution">
    <text evidence="3">The sequence shown here is derived from an EMBL/GenBank/DDBJ whole genome shotgun (WGS) entry which is preliminary data.</text>
</comment>
<accession>A0ABT9YKD9</accession>
<gene>
    <name evidence="3" type="ORF">J2S05_003150</name>
</gene>
<keyword evidence="4" id="KW-1185">Reference proteome</keyword>
<feature type="compositionally biased region" description="Basic and acidic residues" evidence="1">
    <location>
        <begin position="273"/>
        <end position="290"/>
    </location>
</feature>
<proteinExistence type="predicted"/>
<dbReference type="RefSeq" id="WP_306984335.1">
    <property type="nucleotide sequence ID" value="NZ_JAUSUA010000005.1"/>
</dbReference>
<evidence type="ECO:0008006" key="5">
    <source>
        <dbReference type="Google" id="ProtNLM"/>
    </source>
</evidence>
<dbReference type="Proteomes" id="UP001225034">
    <property type="component" value="Unassembled WGS sequence"/>
</dbReference>
<feature type="transmembrane region" description="Helical" evidence="2">
    <location>
        <begin position="319"/>
        <end position="339"/>
    </location>
</feature>
<keyword evidence="2" id="KW-1133">Transmembrane helix</keyword>
<reference evidence="3 4" key="1">
    <citation type="submission" date="2023-07" db="EMBL/GenBank/DDBJ databases">
        <title>Genomic Encyclopedia of Type Strains, Phase IV (KMG-IV): sequencing the most valuable type-strain genomes for metagenomic binning, comparative biology and taxonomic classification.</title>
        <authorList>
            <person name="Goeker M."/>
        </authorList>
    </citation>
    <scope>NUCLEOTIDE SEQUENCE [LARGE SCALE GENOMIC DNA]</scope>
    <source>
        <strain evidence="3 4">DSM 19154</strain>
    </source>
</reference>
<protein>
    <recommendedName>
        <fullName evidence="5">LPXTG cell wall anchor domain-containing protein</fullName>
    </recommendedName>
</protein>
<sequence length="345" mass="37816">MKFLKKIGFSFLFGSLLVFVLVTGNVLATAGEEGSIESEEVEMNLELPDLYENTIIYNGTVNPELLLAIRMPDEDIVDYPYVNEDGQFSINFTHEEFVAGDEISFLLGKESYENEEIGITIQPKEEDMEVVQSSADTSAVEEVIIDGTEITWPEGVGSVRMNVSTIGDLDGAPYYAREGMTINENTQLEYVGETGFTALLNIAENYEEANDPDFPQPGEKVTVYITALGVTAEVESEISEKLDAWYVDEANAEDSQSNNDDNGEGSIENNQSESDHTDSVDEPTTDHTDPSDSEDNEVVENAATSSNVSNANGGTTSPITWILIGILVLAILFVGIFIVRKRRKA</sequence>
<evidence type="ECO:0000256" key="2">
    <source>
        <dbReference type="SAM" id="Phobius"/>
    </source>
</evidence>
<evidence type="ECO:0000313" key="4">
    <source>
        <dbReference type="Proteomes" id="UP001225034"/>
    </source>
</evidence>
<evidence type="ECO:0000313" key="3">
    <source>
        <dbReference type="EMBL" id="MDQ0208339.1"/>
    </source>
</evidence>
<evidence type="ECO:0000256" key="1">
    <source>
        <dbReference type="SAM" id="MobiDB-lite"/>
    </source>
</evidence>